<comment type="caution">
    <text evidence="7">The sequence shown here is derived from an EMBL/GenBank/DDBJ whole genome shotgun (WGS) entry which is preliminary data.</text>
</comment>
<feature type="transmembrane region" description="Helical" evidence="6">
    <location>
        <begin position="330"/>
        <end position="351"/>
    </location>
</feature>
<dbReference type="InterPro" id="IPR036259">
    <property type="entry name" value="MFS_trans_sf"/>
</dbReference>
<gene>
    <name evidence="7" type="primary">Necator_chrV.g21189</name>
    <name evidence="7" type="ORF">RB195_016396</name>
</gene>
<dbReference type="SUPFAM" id="SSF103473">
    <property type="entry name" value="MFS general substrate transporter"/>
    <property type="match status" value="2"/>
</dbReference>
<dbReference type="Proteomes" id="UP001303046">
    <property type="component" value="Unassembled WGS sequence"/>
</dbReference>
<dbReference type="PANTHER" id="PTHR10924">
    <property type="entry name" value="MAJOR FACILITATOR SUPERFAMILY PROTEIN-RELATED"/>
    <property type="match status" value="1"/>
</dbReference>
<keyword evidence="2 6" id="KW-0812">Transmembrane</keyword>
<sequence length="579" mass="63931">MGLSGERSRILPQPESADTTHEGKRYRVYPARWLVLSVCCLLAISNAMLWLSFIALTEQTRKFYCSGSDCSPAFFTSQIFQLVAVITGIIGMYITDNYGIRLSIMCGTSLNFVGSLLRVISSIPTIDNTAVRQTLLHTALIMASLPSNAVPPLDGISICRVSSGILSGSAVQNCRDMVSGSSAITCKCTNIHRRLRQSNGYDPGWTLTCCNRTAEISGADEESNSIVTLRYTAPFLAQQHQDSANPLGVVLATIVPSVYFAEGVHVERYSWHMFEFNASMAVMPTITFALSLFVRSGSPPTPPSASSENHSSDAPTFWKAIIVCFRSKQFVLQLFTFALAFAELWAFMVILSDIISEQGYNLFAYPTALAALTGVAASLICGAIADFTKMFKEIVRFCWVCFAVVAIFVRIWLRHKWTDTSDSAVLLLACAALGAFSIPQFPIGVEMGVETTFPVYEATSSGLLVLSGQLWMFIMSYMFETVKNLNLFYDFNEKSTSGNWQLNLDIWCVLAVFAVILSFIINPTYKRMLYEQSVREQPTGSDHNRCYELKSDKTLAMKQNGKGPANIRNGLPTTLNDKV</sequence>
<feature type="transmembrane region" description="Helical" evidence="6">
    <location>
        <begin position="504"/>
        <end position="525"/>
    </location>
</feature>
<name>A0ABR1E8Y0_NECAM</name>
<feature type="transmembrane region" description="Helical" evidence="6">
    <location>
        <begin position="33"/>
        <end position="53"/>
    </location>
</feature>
<feature type="region of interest" description="Disordered" evidence="5">
    <location>
        <begin position="560"/>
        <end position="579"/>
    </location>
</feature>
<evidence type="ECO:0000256" key="3">
    <source>
        <dbReference type="ARBA" id="ARBA00022989"/>
    </source>
</evidence>
<evidence type="ECO:0000256" key="4">
    <source>
        <dbReference type="ARBA" id="ARBA00023136"/>
    </source>
</evidence>
<evidence type="ECO:0000256" key="1">
    <source>
        <dbReference type="ARBA" id="ARBA00004141"/>
    </source>
</evidence>
<evidence type="ECO:0000313" key="7">
    <source>
        <dbReference type="EMBL" id="KAK6759155.1"/>
    </source>
</evidence>
<feature type="transmembrane region" description="Helical" evidence="6">
    <location>
        <begin position="425"/>
        <end position="443"/>
    </location>
</feature>
<feature type="transmembrane region" description="Helical" evidence="6">
    <location>
        <begin position="394"/>
        <end position="413"/>
    </location>
</feature>
<feature type="transmembrane region" description="Helical" evidence="6">
    <location>
        <begin position="455"/>
        <end position="479"/>
    </location>
</feature>
<protein>
    <recommendedName>
        <fullName evidence="9">Major facilitator superfamily (MFS) profile domain-containing protein</fullName>
    </recommendedName>
</protein>
<feature type="transmembrane region" description="Helical" evidence="6">
    <location>
        <begin position="363"/>
        <end position="387"/>
    </location>
</feature>
<dbReference type="Gene3D" id="1.20.1250.20">
    <property type="entry name" value="MFS general substrate transporter like domains"/>
    <property type="match status" value="1"/>
</dbReference>
<evidence type="ECO:0000256" key="5">
    <source>
        <dbReference type="SAM" id="MobiDB-lite"/>
    </source>
</evidence>
<keyword evidence="4 6" id="KW-0472">Membrane</keyword>
<reference evidence="7 8" key="1">
    <citation type="submission" date="2023-08" db="EMBL/GenBank/DDBJ databases">
        <title>A Necator americanus chromosomal reference genome.</title>
        <authorList>
            <person name="Ilik V."/>
            <person name="Petrzelkova K.J."/>
            <person name="Pardy F."/>
            <person name="Fuh T."/>
            <person name="Niatou-Singa F.S."/>
            <person name="Gouil Q."/>
            <person name="Baker L."/>
            <person name="Ritchie M.E."/>
            <person name="Jex A.R."/>
            <person name="Gazzola D."/>
            <person name="Li H."/>
            <person name="Toshio Fujiwara R."/>
            <person name="Zhan B."/>
            <person name="Aroian R.V."/>
            <person name="Pafco B."/>
            <person name="Schwarz E.M."/>
        </authorList>
    </citation>
    <scope>NUCLEOTIDE SEQUENCE [LARGE SCALE GENOMIC DNA]</scope>
    <source>
        <strain evidence="7 8">Aroian</strain>
        <tissue evidence="7">Whole animal</tissue>
    </source>
</reference>
<comment type="subcellular location">
    <subcellularLocation>
        <location evidence="1">Membrane</location>
        <topology evidence="1">Multi-pass membrane protein</topology>
    </subcellularLocation>
</comment>
<feature type="transmembrane region" description="Helical" evidence="6">
    <location>
        <begin position="73"/>
        <end position="95"/>
    </location>
</feature>
<evidence type="ECO:0000313" key="8">
    <source>
        <dbReference type="Proteomes" id="UP001303046"/>
    </source>
</evidence>
<keyword evidence="8" id="KW-1185">Reference proteome</keyword>
<proteinExistence type="predicted"/>
<evidence type="ECO:0000256" key="6">
    <source>
        <dbReference type="SAM" id="Phobius"/>
    </source>
</evidence>
<dbReference type="PANTHER" id="PTHR10924:SF8">
    <property type="entry name" value="MFS DOMAIN-CONTAINING PROTEIN-RELATED"/>
    <property type="match status" value="1"/>
</dbReference>
<dbReference type="InterPro" id="IPR049680">
    <property type="entry name" value="FLVCR1-2_SLC49-like"/>
</dbReference>
<accession>A0ABR1E8Y0</accession>
<evidence type="ECO:0000256" key="2">
    <source>
        <dbReference type="ARBA" id="ARBA00022692"/>
    </source>
</evidence>
<evidence type="ECO:0008006" key="9">
    <source>
        <dbReference type="Google" id="ProtNLM"/>
    </source>
</evidence>
<dbReference type="EMBL" id="JAVFWL010000005">
    <property type="protein sequence ID" value="KAK6759155.1"/>
    <property type="molecule type" value="Genomic_DNA"/>
</dbReference>
<keyword evidence="3 6" id="KW-1133">Transmembrane helix</keyword>
<organism evidence="7 8">
    <name type="scientific">Necator americanus</name>
    <name type="common">Human hookworm</name>
    <dbReference type="NCBI Taxonomy" id="51031"/>
    <lineage>
        <taxon>Eukaryota</taxon>
        <taxon>Metazoa</taxon>
        <taxon>Ecdysozoa</taxon>
        <taxon>Nematoda</taxon>
        <taxon>Chromadorea</taxon>
        <taxon>Rhabditida</taxon>
        <taxon>Rhabditina</taxon>
        <taxon>Rhabditomorpha</taxon>
        <taxon>Strongyloidea</taxon>
        <taxon>Ancylostomatidae</taxon>
        <taxon>Bunostominae</taxon>
        <taxon>Necator</taxon>
    </lineage>
</organism>